<dbReference type="Gene3D" id="3.90.550.20">
    <property type="match status" value="1"/>
</dbReference>
<dbReference type="STRING" id="284590.Q6CV71"/>
<organism evidence="11 12">
    <name type="scientific">Kluyveromyces lactis (strain ATCC 8585 / CBS 2359 / DSM 70799 / NBRC 1267 / NRRL Y-1140 / WM37)</name>
    <name type="common">Yeast</name>
    <name type="synonym">Candida sphaerica</name>
    <dbReference type="NCBI Taxonomy" id="284590"/>
    <lineage>
        <taxon>Eukaryota</taxon>
        <taxon>Fungi</taxon>
        <taxon>Dikarya</taxon>
        <taxon>Ascomycota</taxon>
        <taxon>Saccharomycotina</taxon>
        <taxon>Saccharomycetes</taxon>
        <taxon>Saccharomycetales</taxon>
        <taxon>Saccharomycetaceae</taxon>
        <taxon>Kluyveromyces</taxon>
    </lineage>
</organism>
<sequence length="398" mass="45982">MAKGKRNNWRRIATIAIPLVFAVVVLFKMLNYSTTAADLQTLLQNLPKEINMGSSEQSDRKIMEKFEKLSQDMLKKQDDQARRFDRERKVLEKKIQALKQPARHATLREKLAVVFEYGTTQRFPAFVWQSWPYSDDDDRLDPTLKKYERNWANKNPGFVHEIVNDDTAAAFVHGFYATVPEVIEAYDSLPTSILKIDFFKYLILLARGGVWADVDTDLLQPVPNWIPENVSPKEIGLIIGIEHDSKTPDWRSSYLRRLQFGNWVVQAKPGHPVIREMVARVTETTLEKKYADELNMNLRNDLTIMGWTGTGAWTDVIFTYFNDYVQSGVLDKITWKHFHNLKVPKLVGDILVFPEVSFNAPQADSDTDSKQLTNSALHFATHTKMKSWKNQQKLRGYK</sequence>
<dbReference type="AlphaFoldDB" id="Q6CV71"/>
<keyword evidence="4" id="KW-0808">Transferase</keyword>
<dbReference type="GO" id="GO:0000009">
    <property type="term" value="F:alpha-1,6-mannosyltransferase activity"/>
    <property type="evidence" value="ECO:0007669"/>
    <property type="project" value="InterPro"/>
</dbReference>
<keyword evidence="7 10" id="KW-1133">Transmembrane helix</keyword>
<dbReference type="PaxDb" id="284590-Q6CV71"/>
<evidence type="ECO:0000313" key="11">
    <source>
        <dbReference type="EMBL" id="CAH02561.1"/>
    </source>
</evidence>
<protein>
    <submittedName>
        <fullName evidence="11">KLLA0B14322p</fullName>
    </submittedName>
</protein>
<evidence type="ECO:0000256" key="3">
    <source>
        <dbReference type="ARBA" id="ARBA00022676"/>
    </source>
</evidence>
<reference evidence="11 12" key="1">
    <citation type="journal article" date="2004" name="Nature">
        <title>Genome evolution in yeasts.</title>
        <authorList>
            <consortium name="Genolevures"/>
            <person name="Dujon B."/>
            <person name="Sherman D."/>
            <person name="Fischer G."/>
            <person name="Durrens P."/>
            <person name="Casaregola S."/>
            <person name="Lafontaine I."/>
            <person name="de Montigny J."/>
            <person name="Marck C."/>
            <person name="Neuveglise C."/>
            <person name="Talla E."/>
            <person name="Goffard N."/>
            <person name="Frangeul L."/>
            <person name="Aigle M."/>
            <person name="Anthouard V."/>
            <person name="Babour A."/>
            <person name="Barbe V."/>
            <person name="Barnay S."/>
            <person name="Blanchin S."/>
            <person name="Beckerich J.M."/>
            <person name="Beyne E."/>
            <person name="Bleykasten C."/>
            <person name="Boisrame A."/>
            <person name="Boyer J."/>
            <person name="Cattolico L."/>
            <person name="Confanioleri F."/>
            <person name="de Daruvar A."/>
            <person name="Despons L."/>
            <person name="Fabre E."/>
            <person name="Fairhead C."/>
            <person name="Ferry-Dumazet H."/>
            <person name="Groppi A."/>
            <person name="Hantraye F."/>
            <person name="Hennequin C."/>
            <person name="Jauniaux N."/>
            <person name="Joyet P."/>
            <person name="Kachouri R."/>
            <person name="Kerrest A."/>
            <person name="Koszul R."/>
            <person name="Lemaire M."/>
            <person name="Lesur I."/>
            <person name="Ma L."/>
            <person name="Muller H."/>
            <person name="Nicaud J.M."/>
            <person name="Nikolski M."/>
            <person name="Oztas S."/>
            <person name="Ozier-Kalogeropoulos O."/>
            <person name="Pellenz S."/>
            <person name="Potier S."/>
            <person name="Richard G.F."/>
            <person name="Straub M.L."/>
            <person name="Suleau A."/>
            <person name="Swennene D."/>
            <person name="Tekaia F."/>
            <person name="Wesolowski-Louvel M."/>
            <person name="Westhof E."/>
            <person name="Wirth B."/>
            <person name="Zeniou-Meyer M."/>
            <person name="Zivanovic I."/>
            <person name="Bolotin-Fukuhara M."/>
            <person name="Thierry A."/>
            <person name="Bouchier C."/>
            <person name="Caudron B."/>
            <person name="Scarpelli C."/>
            <person name="Gaillardin C."/>
            <person name="Weissenbach J."/>
            <person name="Wincker P."/>
            <person name="Souciet J.L."/>
        </authorList>
    </citation>
    <scope>NUCLEOTIDE SEQUENCE [LARGE SCALE GENOMIC DNA]</scope>
    <source>
        <strain evidence="12">ATCC 8585 / CBS 2359 / DSM 70799 / NBRC 1267 / NRRL Y-1140 / WM37</strain>
    </source>
</reference>
<evidence type="ECO:0000256" key="8">
    <source>
        <dbReference type="ARBA" id="ARBA00023034"/>
    </source>
</evidence>
<keyword evidence="8" id="KW-0333">Golgi apparatus</keyword>
<evidence type="ECO:0000256" key="2">
    <source>
        <dbReference type="ARBA" id="ARBA00009003"/>
    </source>
</evidence>
<dbReference type="EMBL" id="CR382122">
    <property type="protein sequence ID" value="CAH02561.1"/>
    <property type="molecule type" value="Genomic_DNA"/>
</dbReference>
<comment type="similarity">
    <text evidence="2">Belongs to the glycosyltransferase 32 family.</text>
</comment>
<dbReference type="HOGENOM" id="CLU_022381_5_0_1"/>
<dbReference type="KEGG" id="kla:KLLA0_B14322g"/>
<evidence type="ECO:0000256" key="7">
    <source>
        <dbReference type="ARBA" id="ARBA00022989"/>
    </source>
</evidence>
<evidence type="ECO:0000256" key="6">
    <source>
        <dbReference type="ARBA" id="ARBA00022968"/>
    </source>
</evidence>
<dbReference type="InterPro" id="IPR029044">
    <property type="entry name" value="Nucleotide-diphossugar_trans"/>
</dbReference>
<dbReference type="FunCoup" id="Q6CV71">
    <property type="interactions" value="121"/>
</dbReference>
<evidence type="ECO:0000256" key="9">
    <source>
        <dbReference type="ARBA" id="ARBA00023136"/>
    </source>
</evidence>
<dbReference type="GO" id="GO:0006487">
    <property type="term" value="P:protein N-linked glycosylation"/>
    <property type="evidence" value="ECO:0007669"/>
    <property type="project" value="TreeGrafter"/>
</dbReference>
<dbReference type="GO" id="GO:0000136">
    <property type="term" value="C:mannan polymerase complex"/>
    <property type="evidence" value="ECO:0007669"/>
    <property type="project" value="TreeGrafter"/>
</dbReference>
<evidence type="ECO:0000256" key="10">
    <source>
        <dbReference type="SAM" id="Phobius"/>
    </source>
</evidence>
<evidence type="ECO:0000256" key="4">
    <source>
        <dbReference type="ARBA" id="ARBA00022679"/>
    </source>
</evidence>
<keyword evidence="6" id="KW-0735">Signal-anchor</keyword>
<keyword evidence="5 10" id="KW-0812">Transmembrane</keyword>
<dbReference type="OMA" id="WIPENVS"/>
<evidence type="ECO:0000256" key="5">
    <source>
        <dbReference type="ARBA" id="ARBA00022692"/>
    </source>
</evidence>
<dbReference type="PANTHER" id="PTHR31834:SF11">
    <property type="entry name" value="GLYCOSYLTRANSFERASE HOC1-RELATED"/>
    <property type="match status" value="1"/>
</dbReference>
<keyword evidence="9 10" id="KW-0472">Membrane</keyword>
<keyword evidence="3" id="KW-0328">Glycosyltransferase</keyword>
<dbReference type="FunFam" id="3.90.550.20:FF:000002">
    <property type="entry name" value="Initiation-specific alpha-1,6-mannosyltransferase"/>
    <property type="match status" value="1"/>
</dbReference>
<dbReference type="InterPro" id="IPR039367">
    <property type="entry name" value="Och1-like"/>
</dbReference>
<gene>
    <name evidence="11" type="ORF">KLLA0_B14322g</name>
</gene>
<evidence type="ECO:0000256" key="1">
    <source>
        <dbReference type="ARBA" id="ARBA00004323"/>
    </source>
</evidence>
<dbReference type="Pfam" id="PF04488">
    <property type="entry name" value="Gly_transf_sug"/>
    <property type="match status" value="1"/>
</dbReference>
<dbReference type="CAZy" id="GT32">
    <property type="family name" value="Glycosyltransferase Family 32"/>
</dbReference>
<keyword evidence="12" id="KW-1185">Reference proteome</keyword>
<proteinExistence type="inferred from homology"/>
<dbReference type="InterPro" id="IPR007577">
    <property type="entry name" value="GlycoTrfase_DXD_sugar-bd_CS"/>
</dbReference>
<evidence type="ECO:0000313" key="12">
    <source>
        <dbReference type="Proteomes" id="UP000000598"/>
    </source>
</evidence>
<dbReference type="PANTHER" id="PTHR31834">
    <property type="entry name" value="INITIATION-SPECIFIC ALPHA-1,6-MANNOSYLTRANSFERASE"/>
    <property type="match status" value="1"/>
</dbReference>
<accession>Q6CV71</accession>
<dbReference type="Proteomes" id="UP000000598">
    <property type="component" value="Chromosome B"/>
</dbReference>
<dbReference type="InParanoid" id="Q6CV71"/>
<dbReference type="SUPFAM" id="SSF53448">
    <property type="entry name" value="Nucleotide-diphospho-sugar transferases"/>
    <property type="match status" value="1"/>
</dbReference>
<feature type="transmembrane region" description="Helical" evidence="10">
    <location>
        <begin position="12"/>
        <end position="30"/>
    </location>
</feature>
<comment type="subcellular location">
    <subcellularLocation>
        <location evidence="1">Golgi apparatus membrane</location>
        <topology evidence="1">Single-pass type II membrane protein</topology>
    </subcellularLocation>
</comment>
<name>Q6CV71_KLULA</name>
<dbReference type="eggNOG" id="ENOG502QW2I">
    <property type="taxonomic scope" value="Eukaryota"/>
</dbReference>